<feature type="compositionally biased region" description="Polar residues" evidence="1">
    <location>
        <begin position="126"/>
        <end position="139"/>
    </location>
</feature>
<feature type="compositionally biased region" description="Polar residues" evidence="1">
    <location>
        <begin position="305"/>
        <end position="319"/>
    </location>
</feature>
<evidence type="ECO:0000256" key="1">
    <source>
        <dbReference type="SAM" id="MobiDB-lite"/>
    </source>
</evidence>
<name>A0A1S3JNZ1_LINAN</name>
<accession>A0A1S3JNZ1</accession>
<feature type="compositionally biased region" description="Low complexity" evidence="1">
    <location>
        <begin position="140"/>
        <end position="152"/>
    </location>
</feature>
<evidence type="ECO:0000313" key="3">
    <source>
        <dbReference type="RefSeq" id="XP_013411856.1"/>
    </source>
</evidence>
<dbReference type="AlphaFoldDB" id="A0A1S3JNZ1"/>
<feature type="region of interest" description="Disordered" evidence="1">
    <location>
        <begin position="38"/>
        <end position="95"/>
    </location>
</feature>
<feature type="compositionally biased region" description="Polar residues" evidence="1">
    <location>
        <begin position="351"/>
        <end position="362"/>
    </location>
</feature>
<feature type="compositionally biased region" description="Basic residues" evidence="1">
    <location>
        <begin position="371"/>
        <end position="387"/>
    </location>
</feature>
<dbReference type="InParanoid" id="A0A1S3JNZ1"/>
<sequence length="395" mass="42920">MGNACCCCQPRGYIVGYGYVEADDPSCFKFKKRRARIRHKRHKPTVNSAPEEYYDSSSDDDGDCWKGGRGGGGGARRLRTRGRVSPGASNDSDADARAAAHVYEYQRQNQTGVAFISGSVPLSQNHNNTTTTGYSHFSHQQYGYGQPQRGNGQQQGGYGQQQGGYGQQQRGNGQQQGGYGQQQGGYGQQQGGYGQQQGGYGQQQGGYGQQGQRPNSSTGNNTSEYGWNRELTMPLDDRPGSGHSSHQTTATYVQRSSTPTKLPPLGDNAIGGSTPAYRQDPLTMEQDSGVSRPGGRSIKVIMANTKVNNHKSNTGSDPNFNEAEPSNKVDKFQKTANININDGSEPGMTPLSVNTGISTDIHGSSDFLKSKDKKTKKKDKKKDKKKKKEETSWFL</sequence>
<feature type="compositionally biased region" description="Acidic residues" evidence="1">
    <location>
        <begin position="52"/>
        <end position="62"/>
    </location>
</feature>
<dbReference type="Proteomes" id="UP000085678">
    <property type="component" value="Unplaced"/>
</dbReference>
<dbReference type="KEGG" id="lak:106174729"/>
<evidence type="ECO:0000313" key="2">
    <source>
        <dbReference type="Proteomes" id="UP000085678"/>
    </source>
</evidence>
<keyword evidence="2" id="KW-1185">Reference proteome</keyword>
<feature type="compositionally biased region" description="Gly residues" evidence="1">
    <location>
        <begin position="174"/>
        <end position="209"/>
    </location>
</feature>
<dbReference type="RefSeq" id="XP_013411856.1">
    <property type="nucleotide sequence ID" value="XM_013556402.1"/>
</dbReference>
<dbReference type="GeneID" id="106174729"/>
<organism evidence="2 3">
    <name type="scientific">Lingula anatina</name>
    <name type="common">Brachiopod</name>
    <name type="synonym">Lingula unguis</name>
    <dbReference type="NCBI Taxonomy" id="7574"/>
    <lineage>
        <taxon>Eukaryota</taxon>
        <taxon>Metazoa</taxon>
        <taxon>Spiralia</taxon>
        <taxon>Lophotrochozoa</taxon>
        <taxon>Brachiopoda</taxon>
        <taxon>Linguliformea</taxon>
        <taxon>Lingulata</taxon>
        <taxon>Lingulida</taxon>
        <taxon>Linguloidea</taxon>
        <taxon>Lingulidae</taxon>
        <taxon>Lingula</taxon>
    </lineage>
</organism>
<feature type="region of interest" description="Disordered" evidence="1">
    <location>
        <begin position="126"/>
        <end position="395"/>
    </location>
</feature>
<proteinExistence type="predicted"/>
<feature type="compositionally biased region" description="Polar residues" evidence="1">
    <location>
        <begin position="242"/>
        <end position="260"/>
    </location>
</feature>
<gene>
    <name evidence="3" type="primary">LOC106174729</name>
</gene>
<feature type="compositionally biased region" description="Gly residues" evidence="1">
    <location>
        <begin position="65"/>
        <end position="75"/>
    </location>
</feature>
<reference evidence="3" key="1">
    <citation type="submission" date="2025-08" db="UniProtKB">
        <authorList>
            <consortium name="RefSeq"/>
        </authorList>
    </citation>
    <scope>IDENTIFICATION</scope>
    <source>
        <tissue evidence="3">Gonads</tissue>
    </source>
</reference>
<protein>
    <submittedName>
        <fullName evidence="3">Filaggrin-2</fullName>
    </submittedName>
</protein>
<feature type="compositionally biased region" description="Polar residues" evidence="1">
    <location>
        <begin position="213"/>
        <end position="225"/>
    </location>
</feature>
<feature type="compositionally biased region" description="Gly residues" evidence="1">
    <location>
        <begin position="153"/>
        <end position="166"/>
    </location>
</feature>